<protein>
    <submittedName>
        <fullName evidence="1">Uncharacterized protein</fullName>
    </submittedName>
</protein>
<comment type="caution">
    <text evidence="1">The sequence shown here is derived from an EMBL/GenBank/DDBJ whole genome shotgun (WGS) entry which is preliminary data.</text>
</comment>
<organism evidence="1 2">
    <name type="scientific">Paenibacillus albidus</name>
    <dbReference type="NCBI Taxonomy" id="2041023"/>
    <lineage>
        <taxon>Bacteria</taxon>
        <taxon>Bacillati</taxon>
        <taxon>Bacillota</taxon>
        <taxon>Bacilli</taxon>
        <taxon>Bacillales</taxon>
        <taxon>Paenibacillaceae</taxon>
        <taxon>Paenibacillus</taxon>
    </lineage>
</organism>
<accession>A0A917BVF6</accession>
<dbReference type="AlphaFoldDB" id="A0A917BVF6"/>
<reference evidence="1" key="2">
    <citation type="submission" date="2020-09" db="EMBL/GenBank/DDBJ databases">
        <authorList>
            <person name="Sun Q."/>
            <person name="Zhou Y."/>
        </authorList>
    </citation>
    <scope>NUCLEOTIDE SEQUENCE</scope>
    <source>
        <strain evidence="1">CGMCC 1.16134</strain>
    </source>
</reference>
<dbReference type="EMBL" id="BMKR01000001">
    <property type="protein sequence ID" value="GGF58895.1"/>
    <property type="molecule type" value="Genomic_DNA"/>
</dbReference>
<sequence>MISILLFIKGSWRKLIIKKSMGKNLELKISGMNNAPNKTPSRTINISLYFLKQVTKIEHKNKNKGTKYNIPPCEIN</sequence>
<keyword evidence="2" id="KW-1185">Reference proteome</keyword>
<name>A0A917BVF6_9BACL</name>
<reference evidence="1" key="1">
    <citation type="journal article" date="2014" name="Int. J. Syst. Evol. Microbiol.">
        <title>Complete genome sequence of Corynebacterium casei LMG S-19264T (=DSM 44701T), isolated from a smear-ripened cheese.</title>
        <authorList>
            <consortium name="US DOE Joint Genome Institute (JGI-PGF)"/>
            <person name="Walter F."/>
            <person name="Albersmeier A."/>
            <person name="Kalinowski J."/>
            <person name="Ruckert C."/>
        </authorList>
    </citation>
    <scope>NUCLEOTIDE SEQUENCE</scope>
    <source>
        <strain evidence="1">CGMCC 1.16134</strain>
    </source>
</reference>
<evidence type="ECO:0000313" key="1">
    <source>
        <dbReference type="EMBL" id="GGF58895.1"/>
    </source>
</evidence>
<gene>
    <name evidence="1" type="ORF">GCM10010912_00100</name>
</gene>
<evidence type="ECO:0000313" key="2">
    <source>
        <dbReference type="Proteomes" id="UP000637643"/>
    </source>
</evidence>
<dbReference type="Proteomes" id="UP000637643">
    <property type="component" value="Unassembled WGS sequence"/>
</dbReference>
<proteinExistence type="predicted"/>